<dbReference type="AlphaFoldDB" id="A0A4V2WAJ7"/>
<organism evidence="2 3">
    <name type="scientific">Marichromatium gracile</name>
    <name type="common">Chromatium gracile</name>
    <dbReference type="NCBI Taxonomy" id="1048"/>
    <lineage>
        <taxon>Bacteria</taxon>
        <taxon>Pseudomonadati</taxon>
        <taxon>Pseudomonadota</taxon>
        <taxon>Gammaproteobacteria</taxon>
        <taxon>Chromatiales</taxon>
        <taxon>Chromatiaceae</taxon>
        <taxon>Marichromatium</taxon>
    </lineage>
</organism>
<dbReference type="EMBL" id="SMDC01000001">
    <property type="protein sequence ID" value="TCW39610.1"/>
    <property type="molecule type" value="Genomic_DNA"/>
</dbReference>
<evidence type="ECO:0000313" key="3">
    <source>
        <dbReference type="Proteomes" id="UP000295247"/>
    </source>
</evidence>
<sequence length="61" mass="7267">MRIPDPRDTFLDPRRQPLEQAPERQPRLQTWSELETVHPHGADREHPHARQIEAAILRTLR</sequence>
<feature type="region of interest" description="Disordered" evidence="1">
    <location>
        <begin position="1"/>
        <end position="30"/>
    </location>
</feature>
<protein>
    <submittedName>
        <fullName evidence="2">Uncharacterized protein</fullName>
    </submittedName>
</protein>
<gene>
    <name evidence="2" type="ORF">EDC29_10122</name>
</gene>
<name>A0A4V2WAJ7_MARGR</name>
<evidence type="ECO:0000256" key="1">
    <source>
        <dbReference type="SAM" id="MobiDB-lite"/>
    </source>
</evidence>
<evidence type="ECO:0000313" key="2">
    <source>
        <dbReference type="EMBL" id="TCW39610.1"/>
    </source>
</evidence>
<proteinExistence type="predicted"/>
<reference evidence="2 3" key="1">
    <citation type="submission" date="2019-03" db="EMBL/GenBank/DDBJ databases">
        <title>Genomic Encyclopedia of Type Strains, Phase IV (KMG-IV): sequencing the most valuable type-strain genomes for metagenomic binning, comparative biology and taxonomic classification.</title>
        <authorList>
            <person name="Goeker M."/>
        </authorList>
    </citation>
    <scope>NUCLEOTIDE SEQUENCE [LARGE SCALE GENOMIC DNA]</scope>
    <source>
        <strain evidence="2 3">DSM 203</strain>
    </source>
</reference>
<feature type="compositionally biased region" description="Basic and acidic residues" evidence="1">
    <location>
        <begin position="1"/>
        <end position="26"/>
    </location>
</feature>
<dbReference type="Proteomes" id="UP000295247">
    <property type="component" value="Unassembled WGS sequence"/>
</dbReference>
<dbReference type="RefSeq" id="WP_005221769.1">
    <property type="nucleotide sequence ID" value="NZ_JAKEDQ010000027.1"/>
</dbReference>
<accession>A0A4V2WAJ7</accession>
<comment type="caution">
    <text evidence="2">The sequence shown here is derived from an EMBL/GenBank/DDBJ whole genome shotgun (WGS) entry which is preliminary data.</text>
</comment>